<feature type="region of interest" description="Disordered" evidence="9">
    <location>
        <begin position="510"/>
        <end position="541"/>
    </location>
</feature>
<evidence type="ECO:0000256" key="7">
    <source>
        <dbReference type="ARBA" id="ARBA00049119"/>
    </source>
</evidence>
<dbReference type="GO" id="GO:0005351">
    <property type="term" value="F:carbohydrate:proton symporter activity"/>
    <property type="evidence" value="ECO:0007669"/>
    <property type="project" value="TreeGrafter"/>
</dbReference>
<dbReference type="FunFam" id="1.20.1250.20:FF:000026">
    <property type="entry name" value="MFS quinate transporter QutD"/>
    <property type="match status" value="1"/>
</dbReference>
<proteinExistence type="inferred from homology"/>
<dbReference type="InterPro" id="IPR036259">
    <property type="entry name" value="MFS_trans_sf"/>
</dbReference>
<feature type="transmembrane region" description="Helical" evidence="10">
    <location>
        <begin position="96"/>
        <end position="117"/>
    </location>
</feature>
<gene>
    <name evidence="12" type="ORF">CALVIDRAFT_521374</name>
</gene>
<feature type="transmembrane region" description="Helical" evidence="10">
    <location>
        <begin position="157"/>
        <end position="175"/>
    </location>
</feature>
<keyword evidence="5 10" id="KW-1133">Transmembrane helix</keyword>
<evidence type="ECO:0000256" key="8">
    <source>
        <dbReference type="RuleBase" id="RU003346"/>
    </source>
</evidence>
<feature type="transmembrane region" description="Helical" evidence="10">
    <location>
        <begin position="314"/>
        <end position="340"/>
    </location>
</feature>
<protein>
    <submittedName>
        <fullName evidence="12">MFS quinate transporter-like protein QutD</fullName>
    </submittedName>
</protein>
<dbReference type="PROSITE" id="PS00217">
    <property type="entry name" value="SUGAR_TRANSPORT_2"/>
    <property type="match status" value="1"/>
</dbReference>
<evidence type="ECO:0000256" key="4">
    <source>
        <dbReference type="ARBA" id="ARBA00022692"/>
    </source>
</evidence>
<feature type="compositionally biased region" description="Low complexity" evidence="9">
    <location>
        <begin position="512"/>
        <end position="527"/>
    </location>
</feature>
<evidence type="ECO:0000313" key="12">
    <source>
        <dbReference type="EMBL" id="KZO91632.1"/>
    </source>
</evidence>
<comment type="catalytic activity">
    <reaction evidence="7">
        <text>myo-inositol(out) + H(+)(out) = myo-inositol(in) + H(+)(in)</text>
        <dbReference type="Rhea" id="RHEA:60364"/>
        <dbReference type="ChEBI" id="CHEBI:15378"/>
        <dbReference type="ChEBI" id="CHEBI:17268"/>
    </reaction>
</comment>
<evidence type="ECO:0000313" key="13">
    <source>
        <dbReference type="Proteomes" id="UP000076738"/>
    </source>
</evidence>
<evidence type="ECO:0000259" key="11">
    <source>
        <dbReference type="PROSITE" id="PS50850"/>
    </source>
</evidence>
<dbReference type="PANTHER" id="PTHR48022:SF81">
    <property type="entry name" value="MAJOR FACILITATOR SUPERFAMILY (MFS) PROFILE DOMAIN-CONTAINING PROTEIN"/>
    <property type="match status" value="1"/>
</dbReference>
<dbReference type="InterPro" id="IPR050360">
    <property type="entry name" value="MFS_Sugar_Transporters"/>
</dbReference>
<dbReference type="SUPFAM" id="SSF103473">
    <property type="entry name" value="MFS general substrate transporter"/>
    <property type="match status" value="1"/>
</dbReference>
<dbReference type="PRINTS" id="PR00171">
    <property type="entry name" value="SUGRTRNSPORT"/>
</dbReference>
<dbReference type="InterPro" id="IPR003663">
    <property type="entry name" value="Sugar/inositol_transpt"/>
</dbReference>
<evidence type="ECO:0000256" key="6">
    <source>
        <dbReference type="ARBA" id="ARBA00023136"/>
    </source>
</evidence>
<dbReference type="PROSITE" id="PS50850">
    <property type="entry name" value="MFS"/>
    <property type="match status" value="1"/>
</dbReference>
<feature type="transmembrane region" description="Helical" evidence="10">
    <location>
        <begin position="381"/>
        <end position="406"/>
    </location>
</feature>
<feature type="transmembrane region" description="Helical" evidence="10">
    <location>
        <begin position="190"/>
        <end position="211"/>
    </location>
</feature>
<keyword evidence="3 8" id="KW-0813">Transport</keyword>
<keyword evidence="4 10" id="KW-0812">Transmembrane</keyword>
<comment type="similarity">
    <text evidence="2 8">Belongs to the major facilitator superfamily. Sugar transporter (TC 2.A.1.1) family.</text>
</comment>
<dbReference type="Pfam" id="PF00083">
    <property type="entry name" value="Sugar_tr"/>
    <property type="match status" value="1"/>
</dbReference>
<keyword evidence="13" id="KW-1185">Reference proteome</keyword>
<name>A0A167HHD8_CALVF</name>
<accession>A0A167HHD8</accession>
<dbReference type="InterPro" id="IPR005829">
    <property type="entry name" value="Sugar_transporter_CS"/>
</dbReference>
<dbReference type="PANTHER" id="PTHR48022">
    <property type="entry name" value="PLASTIDIC GLUCOSE TRANSPORTER 4"/>
    <property type="match status" value="1"/>
</dbReference>
<feature type="transmembrane region" description="Helical" evidence="10">
    <location>
        <begin position="352"/>
        <end position="369"/>
    </location>
</feature>
<feature type="domain" description="Major facilitator superfamily (MFS) profile" evidence="11">
    <location>
        <begin position="20"/>
        <end position="472"/>
    </location>
</feature>
<dbReference type="AlphaFoldDB" id="A0A167HHD8"/>
<reference evidence="12 13" key="1">
    <citation type="journal article" date="2016" name="Mol. Biol. Evol.">
        <title>Comparative Genomics of Early-Diverging Mushroom-Forming Fungi Provides Insights into the Origins of Lignocellulose Decay Capabilities.</title>
        <authorList>
            <person name="Nagy L.G."/>
            <person name="Riley R."/>
            <person name="Tritt A."/>
            <person name="Adam C."/>
            <person name="Daum C."/>
            <person name="Floudas D."/>
            <person name="Sun H."/>
            <person name="Yadav J.S."/>
            <person name="Pangilinan J."/>
            <person name="Larsson K.H."/>
            <person name="Matsuura K."/>
            <person name="Barry K."/>
            <person name="Labutti K."/>
            <person name="Kuo R."/>
            <person name="Ohm R.A."/>
            <person name="Bhattacharya S.S."/>
            <person name="Shirouzu T."/>
            <person name="Yoshinaga Y."/>
            <person name="Martin F.M."/>
            <person name="Grigoriev I.V."/>
            <person name="Hibbett D.S."/>
        </authorList>
    </citation>
    <scope>NUCLEOTIDE SEQUENCE [LARGE SCALE GENOMIC DNA]</scope>
    <source>
        <strain evidence="12 13">TUFC12733</strain>
    </source>
</reference>
<evidence type="ECO:0000256" key="10">
    <source>
        <dbReference type="SAM" id="Phobius"/>
    </source>
</evidence>
<dbReference type="Gene3D" id="1.20.1250.20">
    <property type="entry name" value="MFS general substrate transporter like domains"/>
    <property type="match status" value="1"/>
</dbReference>
<feature type="transmembrane region" description="Helical" evidence="10">
    <location>
        <begin position="450"/>
        <end position="468"/>
    </location>
</feature>
<evidence type="ECO:0000256" key="9">
    <source>
        <dbReference type="SAM" id="MobiDB-lite"/>
    </source>
</evidence>
<feature type="transmembrane region" description="Helical" evidence="10">
    <location>
        <begin position="17"/>
        <end position="42"/>
    </location>
</feature>
<dbReference type="NCBIfam" id="TIGR00879">
    <property type="entry name" value="SP"/>
    <property type="match status" value="1"/>
</dbReference>
<keyword evidence="6 10" id="KW-0472">Membrane</keyword>
<feature type="transmembrane region" description="Helical" evidence="10">
    <location>
        <begin position="123"/>
        <end position="145"/>
    </location>
</feature>
<dbReference type="Proteomes" id="UP000076738">
    <property type="component" value="Unassembled WGS sequence"/>
</dbReference>
<organism evidence="12 13">
    <name type="scientific">Calocera viscosa (strain TUFC12733)</name>
    <dbReference type="NCBI Taxonomy" id="1330018"/>
    <lineage>
        <taxon>Eukaryota</taxon>
        <taxon>Fungi</taxon>
        <taxon>Dikarya</taxon>
        <taxon>Basidiomycota</taxon>
        <taxon>Agaricomycotina</taxon>
        <taxon>Dacrymycetes</taxon>
        <taxon>Dacrymycetales</taxon>
        <taxon>Dacrymycetaceae</taxon>
        <taxon>Calocera</taxon>
    </lineage>
</organism>
<dbReference type="InterPro" id="IPR020846">
    <property type="entry name" value="MFS_dom"/>
</dbReference>
<dbReference type="OrthoDB" id="508119at2759"/>
<dbReference type="InterPro" id="IPR005828">
    <property type="entry name" value="MFS_sugar_transport-like"/>
</dbReference>
<evidence type="ECO:0000256" key="1">
    <source>
        <dbReference type="ARBA" id="ARBA00004141"/>
    </source>
</evidence>
<evidence type="ECO:0000256" key="2">
    <source>
        <dbReference type="ARBA" id="ARBA00010992"/>
    </source>
</evidence>
<evidence type="ECO:0000256" key="3">
    <source>
        <dbReference type="ARBA" id="ARBA00022448"/>
    </source>
</evidence>
<evidence type="ECO:0000256" key="5">
    <source>
        <dbReference type="ARBA" id="ARBA00022989"/>
    </source>
</evidence>
<sequence>MVSLRGVTDDIHQHRRIYVLALCANMVAVFFGWDTGLIGGVLGMQSFQRSFGLEGLSATALAAVQGNIVSTLQGGCFFGAASSAYLSDRFGRYPSLYIATLIFLIGSVIQTCSGLRSTSLAQIYVGRFIGGFGVGLSSAVVPSYVSESAPPEVRGRCTGAMQLLNVTGIMVSYWANYGLAMNITPATNPAMWRIAFGLQLIPGVLFILLMLPYGESPRWLIEKGRIDEAREIMAYFRQVPVDDAQLELTMREIVEDVRGKEKLPMWTLLKMSFESRTTFYRCWIGIILMFWQQWCGTNSINYYSPEIFEALGLSGANAGLFATGVYGIVKVICTGTGLLLCTEQLGRKRCMIYFGLVQACAMFFIGAYMKIHPSGPVIPASYAAIVMVYIYVVGYSFGWGTIPWVVAAEAVPNHLRTLSMSGALMTQWLHNFIIAQITPTMLATIKFGTFFVFGSCCVAMVLTAYLGVPETKGIPLEEIHKVFEGNILRRSVADAPGGPAVCRALGWSGKRSSAAAAPDASDDSSTADGEKRTEVTVESVA</sequence>
<comment type="subcellular location">
    <subcellularLocation>
        <location evidence="1">Membrane</location>
        <topology evidence="1">Multi-pass membrane protein</topology>
    </subcellularLocation>
</comment>
<dbReference type="EMBL" id="KV417320">
    <property type="protein sequence ID" value="KZO91632.1"/>
    <property type="molecule type" value="Genomic_DNA"/>
</dbReference>
<dbReference type="GO" id="GO:0016020">
    <property type="term" value="C:membrane"/>
    <property type="evidence" value="ECO:0007669"/>
    <property type="project" value="UniProtKB-SubCell"/>
</dbReference>